<dbReference type="Proteomes" id="UP000233551">
    <property type="component" value="Unassembled WGS sequence"/>
</dbReference>
<protein>
    <submittedName>
        <fullName evidence="2">Uncharacterized protein</fullName>
    </submittedName>
</protein>
<dbReference type="EMBL" id="PGOL01000183">
    <property type="protein sequence ID" value="PKI75189.1"/>
    <property type="molecule type" value="Genomic_DNA"/>
</dbReference>
<proteinExistence type="predicted"/>
<gene>
    <name evidence="2" type="ORF">CDL15_Pgr026997</name>
    <name evidence="3" type="ORF">CRG98_004413</name>
</gene>
<dbReference type="EMBL" id="MTKT01004994">
    <property type="protein sequence ID" value="OWM68453.1"/>
    <property type="molecule type" value="Genomic_DNA"/>
</dbReference>
<evidence type="ECO:0000313" key="5">
    <source>
        <dbReference type="Proteomes" id="UP000233551"/>
    </source>
</evidence>
<sequence length="136" mass="14768">MFGCTGYTFGQARTRGRTCLGVHGRGRSSGTRLDARAGEQELTGVRRSGDEHKRRQVDVGLVRTCMHGTSGAHGHRSARGDKRKNAHGDGRARARAQTGVRGQTCTGVIERLDGRAGDRFTVHPRAQSKLEMVKSI</sequence>
<reference evidence="2" key="2">
    <citation type="submission" date="2017-06" db="EMBL/GenBank/DDBJ databases">
        <title>The pomegranate genome and the genomics of punicalagin biosynthesis.</title>
        <authorList>
            <person name="Xu C."/>
        </authorList>
    </citation>
    <scope>NUCLEOTIDE SEQUENCE [LARGE SCALE GENOMIC DNA]</scope>
    <source>
        <tissue evidence="2">Fresh leaf</tissue>
    </source>
</reference>
<dbReference type="Proteomes" id="UP000197138">
    <property type="component" value="Unassembled WGS sequence"/>
</dbReference>
<reference evidence="3 5" key="3">
    <citation type="submission" date="2017-11" db="EMBL/GenBank/DDBJ databases">
        <title>De-novo sequencing of pomegranate (Punica granatum L.) genome.</title>
        <authorList>
            <person name="Akparov Z."/>
            <person name="Amiraslanov A."/>
            <person name="Hajiyeva S."/>
            <person name="Abbasov M."/>
            <person name="Kaur K."/>
            <person name="Hamwieh A."/>
            <person name="Solovyev V."/>
            <person name="Salamov A."/>
            <person name="Braich B."/>
            <person name="Kosarev P."/>
            <person name="Mahmoud A."/>
            <person name="Hajiyev E."/>
            <person name="Babayeva S."/>
            <person name="Izzatullayeva V."/>
            <person name="Mammadov A."/>
            <person name="Mammadov A."/>
            <person name="Sharifova S."/>
            <person name="Ojaghi J."/>
            <person name="Eynullazada K."/>
            <person name="Bayramov B."/>
            <person name="Abdulazimova A."/>
            <person name="Shahmuradov I."/>
        </authorList>
    </citation>
    <scope>NUCLEOTIDE SEQUENCE [LARGE SCALE GENOMIC DNA]</scope>
    <source>
        <strain evidence="3">AG2017</strain>
        <strain evidence="5">cv. AG2017</strain>
        <tissue evidence="3">Leaf</tissue>
    </source>
</reference>
<name>A0A218W7E5_PUNGR</name>
<dbReference type="AlphaFoldDB" id="A0A218W7E5"/>
<feature type="region of interest" description="Disordered" evidence="1">
    <location>
        <begin position="66"/>
        <end position="100"/>
    </location>
</feature>
<evidence type="ECO:0000313" key="2">
    <source>
        <dbReference type="EMBL" id="OWM68453.1"/>
    </source>
</evidence>
<evidence type="ECO:0000313" key="3">
    <source>
        <dbReference type="EMBL" id="PKI75189.1"/>
    </source>
</evidence>
<organism evidence="2 4">
    <name type="scientific">Punica granatum</name>
    <name type="common">Pomegranate</name>
    <dbReference type="NCBI Taxonomy" id="22663"/>
    <lineage>
        <taxon>Eukaryota</taxon>
        <taxon>Viridiplantae</taxon>
        <taxon>Streptophyta</taxon>
        <taxon>Embryophyta</taxon>
        <taxon>Tracheophyta</taxon>
        <taxon>Spermatophyta</taxon>
        <taxon>Magnoliopsida</taxon>
        <taxon>eudicotyledons</taxon>
        <taxon>Gunneridae</taxon>
        <taxon>Pentapetalae</taxon>
        <taxon>rosids</taxon>
        <taxon>malvids</taxon>
        <taxon>Myrtales</taxon>
        <taxon>Lythraceae</taxon>
        <taxon>Punica</taxon>
    </lineage>
</organism>
<evidence type="ECO:0000256" key="1">
    <source>
        <dbReference type="SAM" id="MobiDB-lite"/>
    </source>
</evidence>
<comment type="caution">
    <text evidence="2">The sequence shown here is derived from an EMBL/GenBank/DDBJ whole genome shotgun (WGS) entry which is preliminary data.</text>
</comment>
<accession>A0A218W7E5</accession>
<feature type="compositionally biased region" description="Basic residues" evidence="1">
    <location>
        <begin position="73"/>
        <end position="85"/>
    </location>
</feature>
<keyword evidence="5" id="KW-1185">Reference proteome</keyword>
<reference evidence="4" key="1">
    <citation type="journal article" date="2017" name="Plant J.">
        <title>The pomegranate (Punica granatum L.) genome and the genomics of punicalagin biosynthesis.</title>
        <authorList>
            <person name="Qin G."/>
            <person name="Xu C."/>
            <person name="Ming R."/>
            <person name="Tang H."/>
            <person name="Guyot R."/>
            <person name="Kramer E.M."/>
            <person name="Hu Y."/>
            <person name="Yi X."/>
            <person name="Qi Y."/>
            <person name="Xu X."/>
            <person name="Gao Z."/>
            <person name="Pan H."/>
            <person name="Jian J."/>
            <person name="Tian Y."/>
            <person name="Yue Z."/>
            <person name="Xu Y."/>
        </authorList>
    </citation>
    <scope>NUCLEOTIDE SEQUENCE [LARGE SCALE GENOMIC DNA]</scope>
    <source>
        <strain evidence="4">cv. Dabenzi</strain>
    </source>
</reference>
<evidence type="ECO:0000313" key="4">
    <source>
        <dbReference type="Proteomes" id="UP000197138"/>
    </source>
</evidence>